<keyword evidence="2" id="KW-1185">Reference proteome</keyword>
<protein>
    <submittedName>
        <fullName evidence="1">Uncharacterized protein</fullName>
    </submittedName>
</protein>
<organism evidence="1 2">
    <name type="scientific">Phenylobacterium koreense</name>
    <dbReference type="NCBI Taxonomy" id="266125"/>
    <lineage>
        <taxon>Bacteria</taxon>
        <taxon>Pseudomonadati</taxon>
        <taxon>Pseudomonadota</taxon>
        <taxon>Alphaproteobacteria</taxon>
        <taxon>Caulobacterales</taxon>
        <taxon>Caulobacteraceae</taxon>
        <taxon>Phenylobacterium</taxon>
    </lineage>
</organism>
<accession>A0ABV2ENT8</accession>
<comment type="caution">
    <text evidence="1">The sequence shown here is derived from an EMBL/GenBank/DDBJ whole genome shotgun (WGS) entry which is preliminary data.</text>
</comment>
<evidence type="ECO:0000313" key="2">
    <source>
        <dbReference type="Proteomes" id="UP001549110"/>
    </source>
</evidence>
<evidence type="ECO:0000313" key="1">
    <source>
        <dbReference type="EMBL" id="MET3528728.1"/>
    </source>
</evidence>
<dbReference type="EMBL" id="JBEPLU010000005">
    <property type="protein sequence ID" value="MET3528728.1"/>
    <property type="molecule type" value="Genomic_DNA"/>
</dbReference>
<sequence length="79" mass="7869">MTGATPSSASAPAPAALADAAIDLWNASMGLMLTTAAAPFGLWSMDANLRAAAAIFDLGGELCALRLTQAGLSAPLLHD</sequence>
<gene>
    <name evidence="1" type="ORF">ABID41_003870</name>
</gene>
<dbReference type="RefSeq" id="WP_354298583.1">
    <property type="nucleotide sequence ID" value="NZ_JBEPLU010000005.1"/>
</dbReference>
<name>A0ABV2ENT8_9CAUL</name>
<proteinExistence type="predicted"/>
<reference evidence="1 2" key="1">
    <citation type="submission" date="2024-06" db="EMBL/GenBank/DDBJ databases">
        <title>Genomic Encyclopedia of Type Strains, Phase IV (KMG-IV): sequencing the most valuable type-strain genomes for metagenomic binning, comparative biology and taxonomic classification.</title>
        <authorList>
            <person name="Goeker M."/>
        </authorList>
    </citation>
    <scope>NUCLEOTIDE SEQUENCE [LARGE SCALE GENOMIC DNA]</scope>
    <source>
        <strain evidence="1 2">DSM 17809</strain>
    </source>
</reference>
<dbReference type="Proteomes" id="UP001549110">
    <property type="component" value="Unassembled WGS sequence"/>
</dbReference>